<dbReference type="GO" id="GO:0008234">
    <property type="term" value="F:cysteine-type peptidase activity"/>
    <property type="evidence" value="ECO:0007669"/>
    <property type="project" value="InterPro"/>
</dbReference>
<dbReference type="AlphaFoldDB" id="A0AAN4W0L9"/>
<dbReference type="CDD" id="cd02258">
    <property type="entry name" value="Peptidase_C25_N"/>
    <property type="match status" value="1"/>
</dbReference>
<proteinExistence type="predicted"/>
<gene>
    <name evidence="3" type="primary">porU</name>
    <name evidence="3" type="ORF">PEDI_26840</name>
</gene>
<dbReference type="InterPro" id="IPR029031">
    <property type="entry name" value="Gingipain_N_sf"/>
</dbReference>
<dbReference type="NCBIfam" id="TIGR04183">
    <property type="entry name" value="Por_Secre_tail"/>
    <property type="match status" value="1"/>
</dbReference>
<dbReference type="InterPro" id="IPR026444">
    <property type="entry name" value="Secre_tail"/>
</dbReference>
<dbReference type="Gene3D" id="3.40.50.10390">
    <property type="entry name" value="Gingipain r, domain 1"/>
    <property type="match status" value="1"/>
</dbReference>
<evidence type="ECO:0000313" key="3">
    <source>
        <dbReference type="EMBL" id="GJM62132.1"/>
    </source>
</evidence>
<accession>A0AAN4W0L9</accession>
<dbReference type="InterPro" id="IPR029030">
    <property type="entry name" value="Caspase-like_dom_sf"/>
</dbReference>
<evidence type="ECO:0000256" key="1">
    <source>
        <dbReference type="ARBA" id="ARBA00022729"/>
    </source>
</evidence>
<protein>
    <submittedName>
        <fullName evidence="3">Peptidase C25</fullName>
    </submittedName>
</protein>
<sequence length="1123" mass="124603">MALLLVCKSAFAAASSPDLSQGTWVKLKVNQAGVFKITANSLQEMGLNPADIDPRKIAIYGREGGMLPQENALNEVHQLPELAIWVDGEANGKFDTNDAVYFYAEGPDRYFFNEEAGFIDFEKNLYSREAFVFFHIKTEGLGKRITTAPAINTGTLYTTFTEVMAFEEEIYNILGQSGRFWYGERFENGGSQRVNFEISDLSTDGSLKVNLRALNSSYGTAEVAVSLNNTKLGSMSISGVSNADYAERGKWASEIFENPSVLVIDPAATSLNFDIRFSTNAEPFRHYGNLDAVVVNAERSLKLFNGQTVFRQTRAAGQDEKRFQISGTNANTQVWEVTDFANASLQSSQFANGNTTFGSQTAGAGRYIAFNPDNGLTPEIIGSFNAANIRSNPAVDMVIVSHPNFMTQAQELATYRNQSQGLHVRVVNIEDVFSQFSMGSQDISAVRNYMRFLYEAGNQQLKYLLLFGDCSFDYLDRVTNNTNFVPVYESRNSTHPIYSHSSDDYFGFLEENEGFWEESRAGDHSLEIGIGRLPVQTPEEAQVVVDKLIRYESLPPQDWQSRMVYVADDGDGNIHQKQTDEIAQIIHKDHPAFRPEKIYLDAAPRDPGNIGKSQVTEAAIIGAFEEGALTISYQGHGSFEQWADENILTRAMVNNLQNYEKLPLVITATCDYGVYDHPQLESGAELLLKNPNGGAIGLVTTTRKVFASTNQELNRAFHNALFLREEGGQFRRLGDIFKDTKNNALAGAVNRNFALLGDPSMRLICGSPQVEILNINGKAPSEQPNLAAMDFIQMDGQVNLASGNMDPSFNGIVEVKVYDKPLQNQTLGFRDDVMSYDVYENLLFNGQATVENGAFSIEFVVPKNIDYQKGRAIIQTFAYSNEEGKPALGGEDRITIGGTSDNPVESELGPQIELFINDTLFVEGSLTPSAFDLLGKLTAETGISISPNNIGQNPFTQLDNGAQIPLNKYYQSAVDDYQTGWINYPFSGLTDGEHQIRVKAWDNFNNASEKVITFLVTEQDKLTLRNVFNFPNPVRESTVFRFEHNTPGDPLVAKVQIYNTQGQLIYTISESFDRASSVVEMESWKPAESAGQLASGMYLFKLSVENLNEKGKSESLNRLIYIP</sequence>
<dbReference type="InterPro" id="IPR001769">
    <property type="entry name" value="Gingipain"/>
</dbReference>
<keyword evidence="4" id="KW-1185">Reference proteome</keyword>
<reference evidence="3 4" key="1">
    <citation type="submission" date="2021-12" db="EMBL/GenBank/DDBJ databases">
        <title>Genome sequencing of bacteria with rrn-lacking chromosome and rrn-plasmid.</title>
        <authorList>
            <person name="Anda M."/>
            <person name="Iwasaki W."/>
        </authorList>
    </citation>
    <scope>NUCLEOTIDE SEQUENCE [LARGE SCALE GENOMIC DNA]</scope>
    <source>
        <strain evidence="3 4">NBRC 15940</strain>
    </source>
</reference>
<dbReference type="NCBIfam" id="NF033707">
    <property type="entry name" value="T9SS_sortase"/>
    <property type="match status" value="1"/>
</dbReference>
<dbReference type="Proteomes" id="UP001310022">
    <property type="component" value="Unassembled WGS sequence"/>
</dbReference>
<dbReference type="RefSeq" id="WP_338237488.1">
    <property type="nucleotide sequence ID" value="NZ_BQKE01000001.1"/>
</dbReference>
<keyword evidence="1" id="KW-0732">Signal</keyword>
<dbReference type="SUPFAM" id="SSF52129">
    <property type="entry name" value="Caspase-like"/>
    <property type="match status" value="1"/>
</dbReference>
<dbReference type="GO" id="GO:0006508">
    <property type="term" value="P:proteolysis"/>
    <property type="evidence" value="ECO:0007669"/>
    <property type="project" value="InterPro"/>
</dbReference>
<evidence type="ECO:0000259" key="2">
    <source>
        <dbReference type="Pfam" id="PF01364"/>
    </source>
</evidence>
<comment type="caution">
    <text evidence="3">The sequence shown here is derived from an EMBL/GenBank/DDBJ whole genome shotgun (WGS) entry which is preliminary data.</text>
</comment>
<name>A0AAN4W0L9_9BACT</name>
<dbReference type="EMBL" id="BQKE01000001">
    <property type="protein sequence ID" value="GJM62132.1"/>
    <property type="molecule type" value="Genomic_DNA"/>
</dbReference>
<dbReference type="Pfam" id="PF01364">
    <property type="entry name" value="Peptidase_C25"/>
    <property type="match status" value="1"/>
</dbReference>
<evidence type="ECO:0000313" key="4">
    <source>
        <dbReference type="Proteomes" id="UP001310022"/>
    </source>
</evidence>
<organism evidence="3 4">
    <name type="scientific">Persicobacter diffluens</name>
    <dbReference type="NCBI Taxonomy" id="981"/>
    <lineage>
        <taxon>Bacteria</taxon>
        <taxon>Pseudomonadati</taxon>
        <taxon>Bacteroidota</taxon>
        <taxon>Cytophagia</taxon>
        <taxon>Cytophagales</taxon>
        <taxon>Persicobacteraceae</taxon>
        <taxon>Persicobacter</taxon>
    </lineage>
</organism>
<dbReference type="Gene3D" id="3.40.50.1460">
    <property type="match status" value="1"/>
</dbReference>
<feature type="domain" description="Gingipain" evidence="2">
    <location>
        <begin position="397"/>
        <end position="763"/>
    </location>
</feature>